<dbReference type="Ensembl" id="ENSSORT00005059694.1">
    <property type="protein sequence ID" value="ENSSORP00005058371.1"/>
    <property type="gene ID" value="ENSSORG00005025768.1"/>
</dbReference>
<proteinExistence type="predicted"/>
<dbReference type="AlphaFoldDB" id="A0A673CRV3"/>
<protein>
    <submittedName>
        <fullName evidence="1">Uncharacterized protein</fullName>
    </submittedName>
</protein>
<evidence type="ECO:0000313" key="2">
    <source>
        <dbReference type="Proteomes" id="UP000472271"/>
    </source>
</evidence>
<accession>A0A673CRV3</accession>
<dbReference type="Proteomes" id="UP000472271">
    <property type="component" value="Chromosome 3"/>
</dbReference>
<organism evidence="1 2">
    <name type="scientific">Sphaeramia orbicularis</name>
    <name type="common">orbiculate cardinalfish</name>
    <dbReference type="NCBI Taxonomy" id="375764"/>
    <lineage>
        <taxon>Eukaryota</taxon>
        <taxon>Metazoa</taxon>
        <taxon>Chordata</taxon>
        <taxon>Craniata</taxon>
        <taxon>Vertebrata</taxon>
        <taxon>Euteleostomi</taxon>
        <taxon>Actinopterygii</taxon>
        <taxon>Neopterygii</taxon>
        <taxon>Teleostei</taxon>
        <taxon>Neoteleostei</taxon>
        <taxon>Acanthomorphata</taxon>
        <taxon>Gobiaria</taxon>
        <taxon>Kurtiformes</taxon>
        <taxon>Apogonoidei</taxon>
        <taxon>Apogonidae</taxon>
        <taxon>Apogoninae</taxon>
        <taxon>Sphaeramia</taxon>
    </lineage>
</organism>
<reference evidence="1" key="3">
    <citation type="submission" date="2025-09" db="UniProtKB">
        <authorList>
            <consortium name="Ensembl"/>
        </authorList>
    </citation>
    <scope>IDENTIFICATION</scope>
</reference>
<name>A0A673CRV3_9TELE</name>
<evidence type="ECO:0000313" key="1">
    <source>
        <dbReference type="Ensembl" id="ENSSORP00005058371.1"/>
    </source>
</evidence>
<dbReference type="InParanoid" id="A0A673CRV3"/>
<sequence length="117" mass="13428">MCIDTHTFVIRLLEAKYDYNSTASSYLHFGVGGDVGLPAHRVVTVVCDLLVLGQRIVCPGHLDGVVTQHRSLNAHRWHHGGGIWYWGVWSMEEFVQVNIRVYGVCTLRVKRKKERFY</sequence>
<keyword evidence="2" id="KW-1185">Reference proteome</keyword>
<reference evidence="1" key="1">
    <citation type="submission" date="2019-06" db="EMBL/GenBank/DDBJ databases">
        <authorList>
            <consortium name="Wellcome Sanger Institute Data Sharing"/>
        </authorList>
    </citation>
    <scope>NUCLEOTIDE SEQUENCE [LARGE SCALE GENOMIC DNA]</scope>
</reference>
<reference evidence="1" key="2">
    <citation type="submission" date="2025-08" db="UniProtKB">
        <authorList>
            <consortium name="Ensembl"/>
        </authorList>
    </citation>
    <scope>IDENTIFICATION</scope>
</reference>